<dbReference type="Gene3D" id="3.30.470.20">
    <property type="entry name" value="ATP-grasp fold, B domain"/>
    <property type="match status" value="1"/>
</dbReference>
<gene>
    <name evidence="3" type="ORF">ABL_10348</name>
</gene>
<evidence type="ECO:0000313" key="4">
    <source>
        <dbReference type="Proteomes" id="UP000068243"/>
    </source>
</evidence>
<comment type="caution">
    <text evidence="3">The sequence shown here is derived from an EMBL/GenBank/DDBJ whole genome shotgun (WGS) entry which is preliminary data.</text>
</comment>
<keyword evidence="1 3" id="KW-0067">ATP-binding</keyword>
<sequence length="351" mass="38622">MPNPVFHASLRSSPRCCNSVLAGKTCARYSSSRPSPTEAVLCQAIDPPVINGVRKPREPGGHQGSGADIAYTLRTKGMNVITPSHSPQDSSHEGWASLTYGQTRSYSPRTPCKRPRNWTASNLYIVGQPPSLAENFDDMAYLNGKLRELRGSSPRSWMASEADNLDQLVASINRYPVVGKPVRGRGSHGVKVWRDPTELRAHIHTLLGESPLVMLEFLAGEAATITVMPPSPKRPRHWSTLPVVRFNHADGIAPYNGVVAVTANPQVVLEEEVQDPAFRKIMEQCENVAELIGATAPIRVDIRRFSKGSPFALFDINMKPRQLLAETMGLCWRIFYGRLSLSMSFAVIAVL</sequence>
<feature type="domain" description="ATP-grasp" evidence="2">
    <location>
        <begin position="143"/>
        <end position="349"/>
    </location>
</feature>
<dbReference type="PROSITE" id="PS50975">
    <property type="entry name" value="ATP_GRASP"/>
    <property type="match status" value="1"/>
</dbReference>
<dbReference type="PaxDb" id="5061-CADANGAP00005403"/>
<dbReference type="VEuPathDB" id="FungiDB:ATCC64974_4590"/>
<evidence type="ECO:0000313" key="3">
    <source>
        <dbReference type="EMBL" id="GAQ47687.1"/>
    </source>
</evidence>
<dbReference type="VEuPathDB" id="FungiDB:ASPNIDRAFT2_1181350"/>
<dbReference type="Proteomes" id="UP000068243">
    <property type="component" value="Unassembled WGS sequence"/>
</dbReference>
<accession>A0A100IUQ1</accession>
<keyword evidence="1" id="KW-0547">Nucleotide-binding</keyword>
<dbReference type="InterPro" id="IPR011761">
    <property type="entry name" value="ATP-grasp"/>
</dbReference>
<reference evidence="4" key="1">
    <citation type="journal article" date="2016" name="Genome Announc.">
        <title>Draft genome sequence of Aspergillus niger strain An76.</title>
        <authorList>
            <person name="Gong W."/>
            <person name="Cheng Z."/>
            <person name="Zhang H."/>
            <person name="Liu L."/>
            <person name="Gao P."/>
            <person name="Wang L."/>
        </authorList>
    </citation>
    <scope>NUCLEOTIDE SEQUENCE [LARGE SCALE GENOMIC DNA]</scope>
    <source>
        <strain evidence="4">An76</strain>
    </source>
</reference>
<dbReference type="OrthoDB" id="422362at2759"/>
<dbReference type="GO" id="GO:0046872">
    <property type="term" value="F:metal ion binding"/>
    <property type="evidence" value="ECO:0007669"/>
    <property type="project" value="InterPro"/>
</dbReference>
<dbReference type="AlphaFoldDB" id="A0A100IUQ1"/>
<dbReference type="EMBL" id="BCMY01000039">
    <property type="protein sequence ID" value="GAQ47687.1"/>
    <property type="molecule type" value="Genomic_DNA"/>
</dbReference>
<dbReference type="VEuPathDB" id="FungiDB:M747DRAFT_362613"/>
<dbReference type="GO" id="GO:0005524">
    <property type="term" value="F:ATP binding"/>
    <property type="evidence" value="ECO:0007669"/>
    <property type="project" value="UniProtKB-UniRule"/>
</dbReference>
<name>A0A100IUQ1_ASPNG</name>
<protein>
    <submittedName>
        <fullName evidence="3">Glutathione synthetase ATP-binding domain-like protein</fullName>
    </submittedName>
</protein>
<dbReference type="SUPFAM" id="SSF56059">
    <property type="entry name" value="Glutathione synthetase ATP-binding domain-like"/>
    <property type="match status" value="1"/>
</dbReference>
<evidence type="ECO:0000256" key="1">
    <source>
        <dbReference type="PROSITE-ProRule" id="PRU00409"/>
    </source>
</evidence>
<organism evidence="3 4">
    <name type="scientific">Aspergillus niger</name>
    <dbReference type="NCBI Taxonomy" id="5061"/>
    <lineage>
        <taxon>Eukaryota</taxon>
        <taxon>Fungi</taxon>
        <taxon>Dikarya</taxon>
        <taxon>Ascomycota</taxon>
        <taxon>Pezizomycotina</taxon>
        <taxon>Eurotiomycetes</taxon>
        <taxon>Eurotiomycetidae</taxon>
        <taxon>Eurotiales</taxon>
        <taxon>Aspergillaceae</taxon>
        <taxon>Aspergillus</taxon>
        <taxon>Aspergillus subgen. Circumdati</taxon>
    </lineage>
</organism>
<dbReference type="VEuPathDB" id="FungiDB:An16g00170"/>
<proteinExistence type="predicted"/>
<evidence type="ECO:0000259" key="2">
    <source>
        <dbReference type="PROSITE" id="PS50975"/>
    </source>
</evidence>